<evidence type="ECO:0000313" key="2">
    <source>
        <dbReference type="Proteomes" id="UP000289323"/>
    </source>
</evidence>
<reference evidence="1 2" key="1">
    <citation type="submission" date="2018-04" db="EMBL/GenBank/DDBJ databases">
        <authorList>
            <person name="Huttner S."/>
            <person name="Dainat J."/>
        </authorList>
    </citation>
    <scope>NUCLEOTIDE SEQUENCE [LARGE SCALE GENOMIC DNA]</scope>
</reference>
<organism evidence="1 2">
    <name type="scientific">Thermothielavioides terrestris</name>
    <dbReference type="NCBI Taxonomy" id="2587410"/>
    <lineage>
        <taxon>Eukaryota</taxon>
        <taxon>Fungi</taxon>
        <taxon>Dikarya</taxon>
        <taxon>Ascomycota</taxon>
        <taxon>Pezizomycotina</taxon>
        <taxon>Sordariomycetes</taxon>
        <taxon>Sordariomycetidae</taxon>
        <taxon>Sordariales</taxon>
        <taxon>Chaetomiaceae</taxon>
        <taxon>Thermothielavioides</taxon>
    </lineage>
</organism>
<evidence type="ECO:0000313" key="1">
    <source>
        <dbReference type="EMBL" id="SPQ23067.1"/>
    </source>
</evidence>
<dbReference type="AlphaFoldDB" id="A0A3S4B6G7"/>
<accession>A0A3S4B6G7</accession>
<sequence>MDVQALRYVGRLPSLYREYLNDEEIIHLERAAVLAALGSYEAADAVFENELSGAMSLPVFMYEWAMTRVAEGKVREAHAVLSVLLTDMDENLRDLAESRLLALVLALLEIYHRGCLWVEKNSCIDSCLIRPPVKRPSKVELEEDDAGCPCRAVYSVRVLAKPHIHDSGSDDAAAQSAGVDEARVADGSELADAIRVEGEGECLGSSSNGRL</sequence>
<gene>
    <name evidence="1" type="ORF">TT172_LOCUS5486</name>
</gene>
<dbReference type="EMBL" id="OUUZ01000009">
    <property type="protein sequence ID" value="SPQ23067.1"/>
    <property type="molecule type" value="Genomic_DNA"/>
</dbReference>
<name>A0A3S4B6G7_9PEZI</name>
<proteinExistence type="predicted"/>
<protein>
    <submittedName>
        <fullName evidence="1">C5b6f6cb-4991-4ef0-ac76-e45de34df991</fullName>
    </submittedName>
</protein>
<dbReference type="Proteomes" id="UP000289323">
    <property type="component" value="Unassembled WGS sequence"/>
</dbReference>